<comment type="caution">
    <text evidence="2">The sequence shown here is derived from an EMBL/GenBank/DDBJ whole genome shotgun (WGS) entry which is preliminary data.</text>
</comment>
<evidence type="ECO:0000256" key="1">
    <source>
        <dbReference type="SAM" id="MobiDB-lite"/>
    </source>
</evidence>
<evidence type="ECO:0000313" key="2">
    <source>
        <dbReference type="EMBL" id="CAG8754852.1"/>
    </source>
</evidence>
<dbReference type="Proteomes" id="UP000789570">
    <property type="component" value="Unassembled WGS sequence"/>
</dbReference>
<reference evidence="2" key="1">
    <citation type="submission" date="2021-06" db="EMBL/GenBank/DDBJ databases">
        <authorList>
            <person name="Kallberg Y."/>
            <person name="Tangrot J."/>
            <person name="Rosling A."/>
        </authorList>
    </citation>
    <scope>NUCLEOTIDE SEQUENCE</scope>
    <source>
        <strain evidence="2">UK204</strain>
    </source>
</reference>
<feature type="non-terminal residue" evidence="2">
    <location>
        <position position="1"/>
    </location>
</feature>
<gene>
    <name evidence="2" type="ORF">FCALED_LOCUS16537</name>
</gene>
<evidence type="ECO:0000313" key="3">
    <source>
        <dbReference type="Proteomes" id="UP000789570"/>
    </source>
</evidence>
<organism evidence="2 3">
    <name type="scientific">Funneliformis caledonium</name>
    <dbReference type="NCBI Taxonomy" id="1117310"/>
    <lineage>
        <taxon>Eukaryota</taxon>
        <taxon>Fungi</taxon>
        <taxon>Fungi incertae sedis</taxon>
        <taxon>Mucoromycota</taxon>
        <taxon>Glomeromycotina</taxon>
        <taxon>Glomeromycetes</taxon>
        <taxon>Glomerales</taxon>
        <taxon>Glomeraceae</taxon>
        <taxon>Funneliformis</taxon>
    </lineage>
</organism>
<proteinExistence type="predicted"/>
<feature type="non-terminal residue" evidence="2">
    <location>
        <position position="195"/>
    </location>
</feature>
<feature type="compositionally biased region" description="Polar residues" evidence="1">
    <location>
        <begin position="167"/>
        <end position="186"/>
    </location>
</feature>
<protein>
    <submittedName>
        <fullName evidence="2">7116_t:CDS:1</fullName>
    </submittedName>
</protein>
<name>A0A9N9NNJ9_9GLOM</name>
<accession>A0A9N9NNJ9</accession>
<dbReference type="AlphaFoldDB" id="A0A9N9NNJ9"/>
<sequence>KDHQMYYVYQKFMTLSKFILAQCRMKMLGKNSNFPLNSRTYLLTSTAVILSRSAMQLMLSLESSLNHVLTIATFSMLSFTLKTKKRWMSSKTERLSILIEKINLGRPELKVMFHLPNSWSPVTKLSEKKIIPRDRQIQQLYQRFQPAQFCNYRAPINKPKPFYPNKLTPNTTDQTNKVPLKQNNDPKNPYINPKP</sequence>
<keyword evidence="3" id="KW-1185">Reference proteome</keyword>
<feature type="region of interest" description="Disordered" evidence="1">
    <location>
        <begin position="160"/>
        <end position="195"/>
    </location>
</feature>
<dbReference type="EMBL" id="CAJVPQ010019840">
    <property type="protein sequence ID" value="CAG8754852.1"/>
    <property type="molecule type" value="Genomic_DNA"/>
</dbReference>